<feature type="compositionally biased region" description="Basic and acidic residues" evidence="1">
    <location>
        <begin position="315"/>
        <end position="327"/>
    </location>
</feature>
<dbReference type="RefSeq" id="XP_002847072.1">
    <property type="nucleotide sequence ID" value="XM_002847026.1"/>
</dbReference>
<dbReference type="EMBL" id="DS995704">
    <property type="protein sequence ID" value="EEQ31990.1"/>
    <property type="molecule type" value="Genomic_DNA"/>
</dbReference>
<evidence type="ECO:0000256" key="1">
    <source>
        <dbReference type="SAM" id="MobiDB-lite"/>
    </source>
</evidence>
<accession>C5FQ37</accession>
<name>C5FQ37_ARTOC</name>
<reference evidence="4" key="1">
    <citation type="journal article" date="2012" name="MBio">
        <title>Comparative genome analysis of Trichophyton rubrum and related dermatophytes reveals candidate genes involved in infection.</title>
        <authorList>
            <person name="Martinez D.A."/>
            <person name="Oliver B.G."/>
            <person name="Graeser Y."/>
            <person name="Goldberg J.M."/>
            <person name="Li W."/>
            <person name="Martinez-Rossi N.M."/>
            <person name="Monod M."/>
            <person name="Shelest E."/>
            <person name="Barton R.C."/>
            <person name="Birch E."/>
            <person name="Brakhage A.A."/>
            <person name="Chen Z."/>
            <person name="Gurr S.J."/>
            <person name="Heiman D."/>
            <person name="Heitman J."/>
            <person name="Kosti I."/>
            <person name="Rossi A."/>
            <person name="Saif S."/>
            <person name="Samalova M."/>
            <person name="Saunders C.W."/>
            <person name="Shea T."/>
            <person name="Summerbell R.C."/>
            <person name="Xu J."/>
            <person name="Young S."/>
            <person name="Zeng Q."/>
            <person name="Birren B.W."/>
            <person name="Cuomo C.A."/>
            <person name="White T.C."/>
        </authorList>
    </citation>
    <scope>NUCLEOTIDE SEQUENCE [LARGE SCALE GENOMIC DNA]</scope>
    <source>
        <strain evidence="4">ATCC MYA-4605 / CBS 113480</strain>
    </source>
</reference>
<proteinExistence type="predicted"/>
<dbReference type="OrthoDB" id="4798927at2759"/>
<evidence type="ECO:0000259" key="2">
    <source>
        <dbReference type="Pfam" id="PF20150"/>
    </source>
</evidence>
<evidence type="ECO:0000313" key="3">
    <source>
        <dbReference type="EMBL" id="EEQ31990.1"/>
    </source>
</evidence>
<dbReference type="PANTHER" id="PTHR35910:SF6">
    <property type="entry name" value="2EXR DOMAIN-CONTAINING PROTEIN"/>
    <property type="match status" value="1"/>
</dbReference>
<dbReference type="GeneID" id="9226085"/>
<feature type="region of interest" description="Disordered" evidence="1">
    <location>
        <begin position="292"/>
        <end position="327"/>
    </location>
</feature>
<evidence type="ECO:0000313" key="4">
    <source>
        <dbReference type="Proteomes" id="UP000002035"/>
    </source>
</evidence>
<sequence>MQALFPQFGKLPVELQVMIWEAAYHLSAPQVIEANAKRRYTGIMEANEVEYDENGEAKDKSGNRRIGDYSWIRKPYSHGYRVVFPWARTQVSAPGILAACSGSREVALRLGGFSTVWFHHSQETPQKIWFNFSSDIVFLNEVYADVHNREWSLIGNRGSCTRIRHLAVEWSLFHHTYSFRYESERHRWIYTVSNLCMRFPVLTDLYIFVPAVRNKRNLFYAKSDVHPEEPMPCEGLPIILKPVKKAVSEEVELPECYCPRGDPNKPTNLRETITEVETNFNSEWLRKGVQEETGHRPMPNFPPRIHPRLFLRKGLKPDDVRNEDSEE</sequence>
<dbReference type="VEuPathDB" id="FungiDB:MCYG_04809"/>
<protein>
    <recommendedName>
        <fullName evidence="2">2EXR domain-containing protein</fullName>
    </recommendedName>
</protein>
<dbReference type="InterPro" id="IPR045518">
    <property type="entry name" value="2EXR"/>
</dbReference>
<gene>
    <name evidence="3" type="ORF">MCYG_04809</name>
</gene>
<organism evidence="3 4">
    <name type="scientific">Arthroderma otae (strain ATCC MYA-4605 / CBS 113480)</name>
    <name type="common">Microsporum canis</name>
    <dbReference type="NCBI Taxonomy" id="554155"/>
    <lineage>
        <taxon>Eukaryota</taxon>
        <taxon>Fungi</taxon>
        <taxon>Dikarya</taxon>
        <taxon>Ascomycota</taxon>
        <taxon>Pezizomycotina</taxon>
        <taxon>Eurotiomycetes</taxon>
        <taxon>Eurotiomycetidae</taxon>
        <taxon>Onygenales</taxon>
        <taxon>Arthrodermataceae</taxon>
        <taxon>Microsporum</taxon>
    </lineage>
</organism>
<feature type="compositionally biased region" description="Basic residues" evidence="1">
    <location>
        <begin position="305"/>
        <end position="314"/>
    </location>
</feature>
<dbReference type="Pfam" id="PF20150">
    <property type="entry name" value="2EXR"/>
    <property type="match status" value="1"/>
</dbReference>
<dbReference type="AlphaFoldDB" id="C5FQ37"/>
<dbReference type="eggNOG" id="ENOG502STS4">
    <property type="taxonomic scope" value="Eukaryota"/>
</dbReference>
<dbReference type="PANTHER" id="PTHR35910">
    <property type="entry name" value="2EXR DOMAIN-CONTAINING PROTEIN"/>
    <property type="match status" value="1"/>
</dbReference>
<feature type="domain" description="2EXR" evidence="2">
    <location>
        <begin position="5"/>
        <end position="137"/>
    </location>
</feature>
<keyword evidence="4" id="KW-1185">Reference proteome</keyword>
<dbReference type="HOGENOM" id="CLU_771526_0_0_1"/>
<dbReference type="Proteomes" id="UP000002035">
    <property type="component" value="Unassembled WGS sequence"/>
</dbReference>